<dbReference type="InterPro" id="IPR036390">
    <property type="entry name" value="WH_DNA-bd_sf"/>
</dbReference>
<evidence type="ECO:0000256" key="3">
    <source>
        <dbReference type="ARBA" id="ARBA00023163"/>
    </source>
</evidence>
<evidence type="ECO:0000259" key="4">
    <source>
        <dbReference type="PROSITE" id="PS50995"/>
    </source>
</evidence>
<dbReference type="Gene3D" id="1.10.10.10">
    <property type="entry name" value="Winged helix-like DNA-binding domain superfamily/Winged helix DNA-binding domain"/>
    <property type="match status" value="1"/>
</dbReference>
<dbReference type="InterPro" id="IPR000835">
    <property type="entry name" value="HTH_MarR-typ"/>
</dbReference>
<dbReference type="InterPro" id="IPR036388">
    <property type="entry name" value="WH-like_DNA-bd_sf"/>
</dbReference>
<organism evidence="5 6">
    <name type="scientific">Amedibacterium intestinale</name>
    <dbReference type="NCBI Taxonomy" id="2583452"/>
    <lineage>
        <taxon>Bacteria</taxon>
        <taxon>Bacillati</taxon>
        <taxon>Bacillota</taxon>
        <taxon>Erysipelotrichia</taxon>
        <taxon>Erysipelotrichales</taxon>
        <taxon>Erysipelotrichaceae</taxon>
        <taxon>Amedibacterium</taxon>
    </lineage>
</organism>
<keyword evidence="3" id="KW-0804">Transcription</keyword>
<dbReference type="SMART" id="SM00347">
    <property type="entry name" value="HTH_MARR"/>
    <property type="match status" value="1"/>
</dbReference>
<name>A0A6N4TML0_9FIRM</name>
<dbReference type="Proteomes" id="UP000464754">
    <property type="component" value="Chromosome"/>
</dbReference>
<reference evidence="6" key="1">
    <citation type="submission" date="2019-05" db="EMBL/GenBank/DDBJ databases">
        <title>Complete genome sequencing of Absiella argi strain JCM 30884.</title>
        <authorList>
            <person name="Sakamoto M."/>
            <person name="Murakami T."/>
            <person name="Mori H."/>
        </authorList>
    </citation>
    <scope>NUCLEOTIDE SEQUENCE [LARGE SCALE GENOMIC DNA]</scope>
    <source>
        <strain evidence="6">JCM 30884</strain>
    </source>
</reference>
<keyword evidence="6" id="KW-1185">Reference proteome</keyword>
<proteinExistence type="predicted"/>
<dbReference type="Pfam" id="PF12802">
    <property type="entry name" value="MarR_2"/>
    <property type="match status" value="1"/>
</dbReference>
<dbReference type="PRINTS" id="PR00598">
    <property type="entry name" value="HTHMARR"/>
</dbReference>
<dbReference type="PANTHER" id="PTHR42756">
    <property type="entry name" value="TRANSCRIPTIONAL REGULATOR, MARR"/>
    <property type="match status" value="1"/>
</dbReference>
<sequence>MDHTKRKITKIAREVNKFTVRTLKREGIGSSELDFIHMVRKNPGITQGEVCKKLGIDKGAGARLVSNIETKGYLIRKPNPQDKRSQLLYASEKANHLKNSKAHIETIFYEWLCEGFSEEENKQFASLLDIVYQRCKEESKNDFQTISKRIKE</sequence>
<dbReference type="AlphaFoldDB" id="A0A6N4TML0"/>
<evidence type="ECO:0000256" key="2">
    <source>
        <dbReference type="ARBA" id="ARBA00023125"/>
    </source>
</evidence>
<dbReference type="GO" id="GO:0003700">
    <property type="term" value="F:DNA-binding transcription factor activity"/>
    <property type="evidence" value="ECO:0007669"/>
    <property type="project" value="InterPro"/>
</dbReference>
<gene>
    <name evidence="5" type="ORF">Aargi30884_28920</name>
</gene>
<protein>
    <submittedName>
        <fullName evidence="5">MarR family transcriptional regulator</fullName>
    </submittedName>
</protein>
<dbReference type="SUPFAM" id="SSF46785">
    <property type="entry name" value="Winged helix' DNA-binding domain"/>
    <property type="match status" value="1"/>
</dbReference>
<keyword evidence="1" id="KW-0805">Transcription regulation</keyword>
<dbReference type="GO" id="GO:0003677">
    <property type="term" value="F:DNA binding"/>
    <property type="evidence" value="ECO:0007669"/>
    <property type="project" value="UniProtKB-KW"/>
</dbReference>
<dbReference type="RefSeq" id="WP_115715532.1">
    <property type="nucleotide sequence ID" value="NZ_AP019695.1"/>
</dbReference>
<accession>A0A6N4TML0</accession>
<dbReference type="PANTHER" id="PTHR42756:SF1">
    <property type="entry name" value="TRANSCRIPTIONAL REPRESSOR OF EMRAB OPERON"/>
    <property type="match status" value="1"/>
</dbReference>
<dbReference type="EMBL" id="AP019695">
    <property type="protein sequence ID" value="BBK23989.1"/>
    <property type="molecule type" value="Genomic_DNA"/>
</dbReference>
<evidence type="ECO:0000313" key="6">
    <source>
        <dbReference type="Proteomes" id="UP000464754"/>
    </source>
</evidence>
<evidence type="ECO:0000313" key="5">
    <source>
        <dbReference type="EMBL" id="BBK23989.1"/>
    </source>
</evidence>
<feature type="domain" description="HTH marR-type" evidence="4">
    <location>
        <begin position="1"/>
        <end position="133"/>
    </location>
</feature>
<evidence type="ECO:0000256" key="1">
    <source>
        <dbReference type="ARBA" id="ARBA00023015"/>
    </source>
</evidence>
<keyword evidence="2" id="KW-0238">DNA-binding</keyword>
<dbReference type="PROSITE" id="PS50995">
    <property type="entry name" value="HTH_MARR_2"/>
    <property type="match status" value="1"/>
</dbReference>
<dbReference type="KEGG" id="aarg:Aargi30884_28920"/>